<evidence type="ECO:0000256" key="3">
    <source>
        <dbReference type="ARBA" id="ARBA00022448"/>
    </source>
</evidence>
<keyword evidence="3" id="KW-0813">Transport</keyword>
<evidence type="ECO:0000256" key="1">
    <source>
        <dbReference type="ARBA" id="ARBA00004651"/>
    </source>
</evidence>
<dbReference type="InterPro" id="IPR011701">
    <property type="entry name" value="MFS"/>
</dbReference>
<dbReference type="EMBL" id="LXMA01000023">
    <property type="protein sequence ID" value="OAT72964.1"/>
    <property type="molecule type" value="Genomic_DNA"/>
</dbReference>
<sequence>MKRLEWVAIFSYLLVGFATVIFGALLPELLRFYGQNYSDGGKLVFLQFAGFLIGVLITPSLSQRLGYWKTILFAFIILFFVHSLFFLRPLWYLVLMLAAFNGFGFGVTQTAVGTMLLESKEDQKAVIMSRLEVSFGIGALLMPILSSVLIVKGAWSASFMIVGFFALIMTIIWSHESFRKVDTLVPTPKNKDGFPTVNSYDKRAIFRLMFFMCFLFLYVGIETSIINFLPSILIKQIEISSYVAGLSVTLFWVAMVIGRIFAGVLAEKIKYYRFLFFSNLGALIFIANISVVKNTLIIFLLVFLVGLFLSGIFSITLVFADKVFPGTTKRTTSNLIASGGIGGAVLPLLMGWSMDRLESEYSIWVLIGFTSVMFLILTAMGLLKFKDNKASETVNHQKQL</sequence>
<dbReference type="GO" id="GO:0022857">
    <property type="term" value="F:transmembrane transporter activity"/>
    <property type="evidence" value="ECO:0007669"/>
    <property type="project" value="InterPro"/>
</dbReference>
<dbReference type="SUPFAM" id="SSF103473">
    <property type="entry name" value="MFS general substrate transporter"/>
    <property type="match status" value="1"/>
</dbReference>
<proteinExistence type="inferred from homology"/>
<evidence type="ECO:0000256" key="6">
    <source>
        <dbReference type="ARBA" id="ARBA00023136"/>
    </source>
</evidence>
<comment type="similarity">
    <text evidence="2">Belongs to the major facilitator superfamily.</text>
</comment>
<organism evidence="9 10">
    <name type="scientific">Parageobacillus thermoglucosidasius</name>
    <name type="common">Geobacillus thermoglucosidasius</name>
    <dbReference type="NCBI Taxonomy" id="1426"/>
    <lineage>
        <taxon>Bacteria</taxon>
        <taxon>Bacillati</taxon>
        <taxon>Bacillota</taxon>
        <taxon>Bacilli</taxon>
        <taxon>Bacillales</taxon>
        <taxon>Anoxybacillaceae</taxon>
        <taxon>Parageobacillus</taxon>
    </lineage>
</organism>
<dbReference type="PANTHER" id="PTHR23514:SF3">
    <property type="entry name" value="BYPASS OF STOP CODON PROTEIN 6"/>
    <property type="match status" value="1"/>
</dbReference>
<dbReference type="PROSITE" id="PS50850">
    <property type="entry name" value="MFS"/>
    <property type="match status" value="1"/>
</dbReference>
<dbReference type="PANTHER" id="PTHR23514">
    <property type="entry name" value="BYPASS OF STOP CODON PROTEIN 6"/>
    <property type="match status" value="1"/>
</dbReference>
<dbReference type="Gene3D" id="1.20.1250.20">
    <property type="entry name" value="MFS general substrate transporter like domains"/>
    <property type="match status" value="2"/>
</dbReference>
<keyword evidence="6 7" id="KW-0472">Membrane</keyword>
<feature type="transmembrane region" description="Helical" evidence="7">
    <location>
        <begin position="208"/>
        <end position="233"/>
    </location>
</feature>
<comment type="caution">
    <text evidence="9">The sequence shown here is derived from an EMBL/GenBank/DDBJ whole genome shotgun (WGS) entry which is preliminary data.</text>
</comment>
<evidence type="ECO:0000256" key="5">
    <source>
        <dbReference type="ARBA" id="ARBA00022989"/>
    </source>
</evidence>
<feature type="transmembrane region" description="Helical" evidence="7">
    <location>
        <begin position="91"/>
        <end position="112"/>
    </location>
</feature>
<feature type="transmembrane region" description="Helical" evidence="7">
    <location>
        <begin position="239"/>
        <end position="262"/>
    </location>
</feature>
<dbReference type="RefSeq" id="WP_064551933.1">
    <property type="nucleotide sequence ID" value="NZ_LXMA01000023.1"/>
</dbReference>
<comment type="subcellular location">
    <subcellularLocation>
        <location evidence="1">Cell membrane</location>
        <topology evidence="1">Multi-pass membrane protein</topology>
    </subcellularLocation>
</comment>
<reference evidence="10" key="1">
    <citation type="submission" date="2016-05" db="EMBL/GenBank/DDBJ databases">
        <authorList>
            <person name="Wang W."/>
            <person name="Zhu L."/>
        </authorList>
    </citation>
    <scope>NUCLEOTIDE SEQUENCE [LARGE SCALE GENOMIC DNA]</scope>
    <source>
        <strain evidence="10">W-2</strain>
    </source>
</reference>
<feature type="transmembrane region" description="Helical" evidence="7">
    <location>
        <begin position="157"/>
        <end position="174"/>
    </location>
</feature>
<gene>
    <name evidence="9" type="ORF">A7K69_08550</name>
</gene>
<protein>
    <recommendedName>
        <fullName evidence="8">Major facilitator superfamily (MFS) profile domain-containing protein</fullName>
    </recommendedName>
</protein>
<dbReference type="AlphaFoldDB" id="A0A1B7KSA6"/>
<feature type="domain" description="Major facilitator superfamily (MFS) profile" evidence="8">
    <location>
        <begin position="4"/>
        <end position="386"/>
    </location>
</feature>
<name>A0A1B7KSA6_PARTM</name>
<evidence type="ECO:0000313" key="9">
    <source>
        <dbReference type="EMBL" id="OAT72964.1"/>
    </source>
</evidence>
<dbReference type="InterPro" id="IPR020846">
    <property type="entry name" value="MFS_dom"/>
</dbReference>
<feature type="transmembrane region" description="Helical" evidence="7">
    <location>
        <begin position="133"/>
        <end position="151"/>
    </location>
</feature>
<feature type="transmembrane region" description="Helical" evidence="7">
    <location>
        <begin position="332"/>
        <end position="349"/>
    </location>
</feature>
<feature type="transmembrane region" description="Helical" evidence="7">
    <location>
        <begin position="274"/>
        <end position="291"/>
    </location>
</feature>
<keyword evidence="5 7" id="KW-1133">Transmembrane helix</keyword>
<dbReference type="Proteomes" id="UP000078290">
    <property type="component" value="Unassembled WGS sequence"/>
</dbReference>
<feature type="transmembrane region" description="Helical" evidence="7">
    <location>
        <begin position="297"/>
        <end position="320"/>
    </location>
</feature>
<feature type="transmembrane region" description="Helical" evidence="7">
    <location>
        <begin position="66"/>
        <end position="85"/>
    </location>
</feature>
<evidence type="ECO:0000259" key="8">
    <source>
        <dbReference type="PROSITE" id="PS50850"/>
    </source>
</evidence>
<evidence type="ECO:0000256" key="7">
    <source>
        <dbReference type="SAM" id="Phobius"/>
    </source>
</evidence>
<keyword evidence="4 7" id="KW-0812">Transmembrane</keyword>
<dbReference type="InterPro" id="IPR051788">
    <property type="entry name" value="MFS_Transporter"/>
</dbReference>
<evidence type="ECO:0000256" key="4">
    <source>
        <dbReference type="ARBA" id="ARBA00022692"/>
    </source>
</evidence>
<evidence type="ECO:0000313" key="10">
    <source>
        <dbReference type="Proteomes" id="UP000078290"/>
    </source>
</evidence>
<feature type="transmembrane region" description="Helical" evidence="7">
    <location>
        <begin position="41"/>
        <end position="59"/>
    </location>
</feature>
<dbReference type="Pfam" id="PF07690">
    <property type="entry name" value="MFS_1"/>
    <property type="match status" value="1"/>
</dbReference>
<dbReference type="InterPro" id="IPR036259">
    <property type="entry name" value="MFS_trans_sf"/>
</dbReference>
<accession>A0A1B7KSA6</accession>
<feature type="transmembrane region" description="Helical" evidence="7">
    <location>
        <begin position="361"/>
        <end position="383"/>
    </location>
</feature>
<feature type="transmembrane region" description="Helical" evidence="7">
    <location>
        <begin position="7"/>
        <end position="26"/>
    </location>
</feature>
<dbReference type="GO" id="GO:0005886">
    <property type="term" value="C:plasma membrane"/>
    <property type="evidence" value="ECO:0007669"/>
    <property type="project" value="UniProtKB-SubCell"/>
</dbReference>
<evidence type="ECO:0000256" key="2">
    <source>
        <dbReference type="ARBA" id="ARBA00008335"/>
    </source>
</evidence>